<keyword evidence="3" id="KW-1185">Reference proteome</keyword>
<organism evidence="2 3">
    <name type="scientific">Actinomadura barringtoniae</name>
    <dbReference type="NCBI Taxonomy" id="1427535"/>
    <lineage>
        <taxon>Bacteria</taxon>
        <taxon>Bacillati</taxon>
        <taxon>Actinomycetota</taxon>
        <taxon>Actinomycetes</taxon>
        <taxon>Streptosporangiales</taxon>
        <taxon>Thermomonosporaceae</taxon>
        <taxon>Actinomadura</taxon>
    </lineage>
</organism>
<evidence type="ECO:0000313" key="3">
    <source>
        <dbReference type="Proteomes" id="UP000669179"/>
    </source>
</evidence>
<protein>
    <submittedName>
        <fullName evidence="2">DUF397 domain-containing protein</fullName>
    </submittedName>
</protein>
<reference evidence="2" key="1">
    <citation type="submission" date="2021-03" db="EMBL/GenBank/DDBJ databases">
        <authorList>
            <person name="Kanchanasin P."/>
            <person name="Saeng-In P."/>
            <person name="Phongsopitanun W."/>
            <person name="Yuki M."/>
            <person name="Kudo T."/>
            <person name="Ohkuma M."/>
            <person name="Tanasupawat S."/>
        </authorList>
    </citation>
    <scope>NUCLEOTIDE SEQUENCE</scope>
    <source>
        <strain evidence="2">GKU 128</strain>
    </source>
</reference>
<name>A0A939PBZ6_9ACTN</name>
<accession>A0A939PBZ6</accession>
<dbReference type="Pfam" id="PF04149">
    <property type="entry name" value="DUF397"/>
    <property type="match status" value="1"/>
</dbReference>
<dbReference type="Proteomes" id="UP000669179">
    <property type="component" value="Unassembled WGS sequence"/>
</dbReference>
<feature type="domain" description="DUF397" evidence="1">
    <location>
        <begin position="7"/>
        <end position="61"/>
    </location>
</feature>
<dbReference type="EMBL" id="JAGEOJ010000002">
    <property type="protein sequence ID" value="MBO2446464.1"/>
    <property type="molecule type" value="Genomic_DNA"/>
</dbReference>
<comment type="caution">
    <text evidence="2">The sequence shown here is derived from an EMBL/GenBank/DDBJ whole genome shotgun (WGS) entry which is preliminary data.</text>
</comment>
<dbReference type="RefSeq" id="WP_208254066.1">
    <property type="nucleotide sequence ID" value="NZ_JAGEOJ010000002.1"/>
</dbReference>
<proteinExistence type="predicted"/>
<dbReference type="InterPro" id="IPR007278">
    <property type="entry name" value="DUF397"/>
</dbReference>
<evidence type="ECO:0000313" key="2">
    <source>
        <dbReference type="EMBL" id="MBO2446464.1"/>
    </source>
</evidence>
<sequence>MNDVPPVQWRKSSYSSGEADSTCVEVADLQSFIGIRDSKDPEGPRLAVSVADFRALTGAIKRLR</sequence>
<dbReference type="AlphaFoldDB" id="A0A939PBZ6"/>
<evidence type="ECO:0000259" key="1">
    <source>
        <dbReference type="Pfam" id="PF04149"/>
    </source>
</evidence>
<gene>
    <name evidence="2" type="ORF">J4573_05145</name>
</gene>